<dbReference type="Pfam" id="PF13456">
    <property type="entry name" value="RVT_3"/>
    <property type="match status" value="1"/>
</dbReference>
<dbReference type="PANTHER" id="PTHR47074:SF11">
    <property type="entry name" value="REVERSE TRANSCRIPTASE-LIKE PROTEIN"/>
    <property type="match status" value="1"/>
</dbReference>
<reference evidence="2" key="1">
    <citation type="journal article" date="2023" name="Plant J.">
        <title>Genome sequences and population genomics provide insights into the demographic history, inbreeding, and mutation load of two 'living fossil' tree species of Dipteronia.</title>
        <authorList>
            <person name="Feng Y."/>
            <person name="Comes H.P."/>
            <person name="Chen J."/>
            <person name="Zhu S."/>
            <person name="Lu R."/>
            <person name="Zhang X."/>
            <person name="Li P."/>
            <person name="Qiu J."/>
            <person name="Olsen K.M."/>
            <person name="Qiu Y."/>
        </authorList>
    </citation>
    <scope>NUCLEOTIDE SEQUENCE</scope>
    <source>
        <strain evidence="2">KIB01</strain>
    </source>
</reference>
<dbReference type="InterPro" id="IPR052929">
    <property type="entry name" value="RNase_H-like_EbsB-rel"/>
</dbReference>
<evidence type="ECO:0000259" key="1">
    <source>
        <dbReference type="Pfam" id="PF13456"/>
    </source>
</evidence>
<accession>A0AAD9WUD9</accession>
<evidence type="ECO:0000313" key="3">
    <source>
        <dbReference type="Proteomes" id="UP001280121"/>
    </source>
</evidence>
<organism evidence="2 3">
    <name type="scientific">Dipteronia dyeriana</name>
    <dbReference type="NCBI Taxonomy" id="168575"/>
    <lineage>
        <taxon>Eukaryota</taxon>
        <taxon>Viridiplantae</taxon>
        <taxon>Streptophyta</taxon>
        <taxon>Embryophyta</taxon>
        <taxon>Tracheophyta</taxon>
        <taxon>Spermatophyta</taxon>
        <taxon>Magnoliopsida</taxon>
        <taxon>eudicotyledons</taxon>
        <taxon>Gunneridae</taxon>
        <taxon>Pentapetalae</taxon>
        <taxon>rosids</taxon>
        <taxon>malvids</taxon>
        <taxon>Sapindales</taxon>
        <taxon>Sapindaceae</taxon>
        <taxon>Hippocastanoideae</taxon>
        <taxon>Acereae</taxon>
        <taxon>Dipteronia</taxon>
    </lineage>
</organism>
<dbReference type="CDD" id="cd06222">
    <property type="entry name" value="RNase_H_like"/>
    <property type="match status" value="1"/>
</dbReference>
<dbReference type="InterPro" id="IPR002156">
    <property type="entry name" value="RNaseH_domain"/>
</dbReference>
<dbReference type="EMBL" id="JANJYI010000007">
    <property type="protein sequence ID" value="KAK2642615.1"/>
    <property type="molecule type" value="Genomic_DNA"/>
</dbReference>
<evidence type="ECO:0000313" key="2">
    <source>
        <dbReference type="EMBL" id="KAK2642615.1"/>
    </source>
</evidence>
<name>A0AAD9WUD9_9ROSI</name>
<dbReference type="GO" id="GO:0003676">
    <property type="term" value="F:nucleic acid binding"/>
    <property type="evidence" value="ECO:0007669"/>
    <property type="project" value="InterPro"/>
</dbReference>
<gene>
    <name evidence="2" type="ORF">Ddye_024378</name>
</gene>
<comment type="caution">
    <text evidence="2">The sequence shown here is derived from an EMBL/GenBank/DDBJ whole genome shotgun (WGS) entry which is preliminary data.</text>
</comment>
<keyword evidence="3" id="KW-1185">Reference proteome</keyword>
<dbReference type="PANTHER" id="PTHR47074">
    <property type="entry name" value="BNAC02G40300D PROTEIN"/>
    <property type="match status" value="1"/>
</dbReference>
<dbReference type="InterPro" id="IPR044730">
    <property type="entry name" value="RNase_H-like_dom_plant"/>
</dbReference>
<protein>
    <recommendedName>
        <fullName evidence="1">RNase H type-1 domain-containing protein</fullName>
    </recommendedName>
</protein>
<proteinExistence type="predicted"/>
<feature type="domain" description="RNase H type-1" evidence="1">
    <location>
        <begin position="11"/>
        <end position="129"/>
    </location>
</feature>
<dbReference type="GO" id="GO:0004523">
    <property type="term" value="F:RNA-DNA hybrid ribonuclease activity"/>
    <property type="evidence" value="ECO:0007669"/>
    <property type="project" value="InterPro"/>
</dbReference>
<dbReference type="Proteomes" id="UP001280121">
    <property type="component" value="Unassembled WGS sequence"/>
</dbReference>
<sequence length="156" mass="17152">MLKCCGCQEVSYVRGRRQIGLGSIIRDAGGRVMACSSLVCEANFDLKNAKAMVMCKGLTYSKDCGLKNCVVEMDSKSVVKYKVNEGHSNSRYGSILGSITVLVSASRNDVFKCVSKKAKMVARVLANEAMGILEEVFWMKDAPTFIRSLVEDEQMD</sequence>
<dbReference type="AlphaFoldDB" id="A0AAD9WUD9"/>